<keyword evidence="12" id="KW-1185">Reference proteome</keyword>
<comment type="caution">
    <text evidence="11">The sequence shown here is derived from an EMBL/GenBank/DDBJ whole genome shotgun (WGS) entry which is preliminary data.</text>
</comment>
<dbReference type="SUPFAM" id="SSF53474">
    <property type="entry name" value="alpha/beta-Hydrolases"/>
    <property type="match status" value="1"/>
</dbReference>
<dbReference type="InterPro" id="IPR003140">
    <property type="entry name" value="PLipase/COase/thioEstase"/>
</dbReference>
<dbReference type="InterPro" id="IPR050565">
    <property type="entry name" value="LYPA1-2/EST-like"/>
</dbReference>
<keyword evidence="5 11" id="KW-0378">Hydrolase</keyword>
<evidence type="ECO:0000256" key="7">
    <source>
        <dbReference type="ARBA" id="ARBA00029392"/>
    </source>
</evidence>
<dbReference type="EC" id="3.1.2.22" evidence="2"/>
<dbReference type="PANTHER" id="PTHR10655">
    <property type="entry name" value="LYSOPHOSPHOLIPASE-RELATED"/>
    <property type="match status" value="1"/>
</dbReference>
<dbReference type="STRING" id="71717.A0A4Y7TTT0"/>
<evidence type="ECO:0000256" key="6">
    <source>
        <dbReference type="ARBA" id="ARBA00022832"/>
    </source>
</evidence>
<dbReference type="EMBL" id="QPFP01000004">
    <property type="protein sequence ID" value="TEB37334.1"/>
    <property type="molecule type" value="Genomic_DNA"/>
</dbReference>
<dbReference type="Gene3D" id="3.40.50.1820">
    <property type="entry name" value="alpha/beta hydrolase"/>
    <property type="match status" value="1"/>
</dbReference>
<protein>
    <recommendedName>
        <fullName evidence="3">Acyl-protein thioesterase 1</fullName>
        <ecNumber evidence="2">3.1.2.22</ecNumber>
    </recommendedName>
    <alternativeName>
        <fullName evidence="8">Palmitoyl-protein hydrolase</fullName>
    </alternativeName>
</protein>
<comment type="similarity">
    <text evidence="1">Belongs to the AB hydrolase superfamily. AB hydrolase 2 family.</text>
</comment>
<dbReference type="InterPro" id="IPR029058">
    <property type="entry name" value="AB_hydrolase_fold"/>
</dbReference>
<keyword evidence="6" id="KW-0443">Lipid metabolism</keyword>
<dbReference type="OrthoDB" id="2418081at2759"/>
<evidence type="ECO:0000256" key="1">
    <source>
        <dbReference type="ARBA" id="ARBA00006499"/>
    </source>
</evidence>
<dbReference type="Proteomes" id="UP000298030">
    <property type="component" value="Unassembled WGS sequence"/>
</dbReference>
<name>A0A4Y7TTT0_COPMI</name>
<evidence type="ECO:0000313" key="12">
    <source>
        <dbReference type="Proteomes" id="UP000298030"/>
    </source>
</evidence>
<keyword evidence="4" id="KW-0719">Serine esterase</keyword>
<dbReference type="AlphaFoldDB" id="A0A4Y7TTT0"/>
<comment type="catalytic activity">
    <reaction evidence="9">
        <text>S-hexadecanoyl-L-cysteinyl-[protein] + H2O = L-cysteinyl-[protein] + hexadecanoate + H(+)</text>
        <dbReference type="Rhea" id="RHEA:19233"/>
        <dbReference type="Rhea" id="RHEA-COMP:10131"/>
        <dbReference type="Rhea" id="RHEA-COMP:11032"/>
        <dbReference type="ChEBI" id="CHEBI:7896"/>
        <dbReference type="ChEBI" id="CHEBI:15377"/>
        <dbReference type="ChEBI" id="CHEBI:15378"/>
        <dbReference type="ChEBI" id="CHEBI:29950"/>
        <dbReference type="ChEBI" id="CHEBI:74151"/>
        <dbReference type="EC" id="3.1.2.22"/>
    </reaction>
</comment>
<accession>A0A4Y7TTT0</accession>
<evidence type="ECO:0000256" key="8">
    <source>
        <dbReference type="ARBA" id="ARBA00031195"/>
    </source>
</evidence>
<evidence type="ECO:0000256" key="9">
    <source>
        <dbReference type="ARBA" id="ARBA00047337"/>
    </source>
</evidence>
<dbReference type="GO" id="GO:0052689">
    <property type="term" value="F:carboxylic ester hydrolase activity"/>
    <property type="evidence" value="ECO:0007669"/>
    <property type="project" value="UniProtKB-KW"/>
</dbReference>
<evidence type="ECO:0000256" key="3">
    <source>
        <dbReference type="ARBA" id="ARBA00014923"/>
    </source>
</evidence>
<evidence type="ECO:0000256" key="4">
    <source>
        <dbReference type="ARBA" id="ARBA00022487"/>
    </source>
</evidence>
<comment type="function">
    <text evidence="7">Hydrolyzes fatty acids from S-acylated cysteine residues in proteins with a strong preference for palmitoylated G-alpha proteins over other acyl substrates. Mediates the deacylation of G-alpha proteins such as GPA1 in vivo, but has weak or no activity toward palmitoylated Ras proteins. Has weak lysophospholipase activity in vitro; however such activity may not exist in vivo.</text>
</comment>
<dbReference type="GO" id="GO:0005737">
    <property type="term" value="C:cytoplasm"/>
    <property type="evidence" value="ECO:0007669"/>
    <property type="project" value="TreeGrafter"/>
</dbReference>
<reference evidence="11 12" key="1">
    <citation type="journal article" date="2019" name="Nat. Ecol. Evol.">
        <title>Megaphylogeny resolves global patterns of mushroom evolution.</title>
        <authorList>
            <person name="Varga T."/>
            <person name="Krizsan K."/>
            <person name="Foldi C."/>
            <person name="Dima B."/>
            <person name="Sanchez-Garcia M."/>
            <person name="Sanchez-Ramirez S."/>
            <person name="Szollosi G.J."/>
            <person name="Szarkandi J.G."/>
            <person name="Papp V."/>
            <person name="Albert L."/>
            <person name="Andreopoulos W."/>
            <person name="Angelini C."/>
            <person name="Antonin V."/>
            <person name="Barry K.W."/>
            <person name="Bougher N.L."/>
            <person name="Buchanan P."/>
            <person name="Buyck B."/>
            <person name="Bense V."/>
            <person name="Catcheside P."/>
            <person name="Chovatia M."/>
            <person name="Cooper J."/>
            <person name="Damon W."/>
            <person name="Desjardin D."/>
            <person name="Finy P."/>
            <person name="Geml J."/>
            <person name="Haridas S."/>
            <person name="Hughes K."/>
            <person name="Justo A."/>
            <person name="Karasinski D."/>
            <person name="Kautmanova I."/>
            <person name="Kiss B."/>
            <person name="Kocsube S."/>
            <person name="Kotiranta H."/>
            <person name="LaButti K.M."/>
            <person name="Lechner B.E."/>
            <person name="Liimatainen K."/>
            <person name="Lipzen A."/>
            <person name="Lukacs Z."/>
            <person name="Mihaltcheva S."/>
            <person name="Morgado L.N."/>
            <person name="Niskanen T."/>
            <person name="Noordeloos M.E."/>
            <person name="Ohm R.A."/>
            <person name="Ortiz-Santana B."/>
            <person name="Ovrebo C."/>
            <person name="Racz N."/>
            <person name="Riley R."/>
            <person name="Savchenko A."/>
            <person name="Shiryaev A."/>
            <person name="Soop K."/>
            <person name="Spirin V."/>
            <person name="Szebenyi C."/>
            <person name="Tomsovsky M."/>
            <person name="Tulloss R.E."/>
            <person name="Uehling J."/>
            <person name="Grigoriev I.V."/>
            <person name="Vagvolgyi C."/>
            <person name="Papp T."/>
            <person name="Martin F.M."/>
            <person name="Miettinen O."/>
            <person name="Hibbett D.S."/>
            <person name="Nagy L.G."/>
        </authorList>
    </citation>
    <scope>NUCLEOTIDE SEQUENCE [LARGE SCALE GENOMIC DNA]</scope>
    <source>
        <strain evidence="11 12">FP101781</strain>
    </source>
</reference>
<dbReference type="GO" id="GO:0006631">
    <property type="term" value="P:fatty acid metabolic process"/>
    <property type="evidence" value="ECO:0007669"/>
    <property type="project" value="UniProtKB-KW"/>
</dbReference>
<dbReference type="Pfam" id="PF02230">
    <property type="entry name" value="Abhydrolase_2"/>
    <property type="match status" value="1"/>
</dbReference>
<evidence type="ECO:0000313" key="11">
    <source>
        <dbReference type="EMBL" id="TEB37334.1"/>
    </source>
</evidence>
<proteinExistence type="inferred from homology"/>
<dbReference type="PANTHER" id="PTHR10655:SF17">
    <property type="entry name" value="LYSOPHOSPHOLIPASE-LIKE PROTEIN 1"/>
    <property type="match status" value="1"/>
</dbReference>
<evidence type="ECO:0000259" key="10">
    <source>
        <dbReference type="Pfam" id="PF02230"/>
    </source>
</evidence>
<keyword evidence="6" id="KW-0276">Fatty acid metabolism</keyword>
<gene>
    <name evidence="11" type="ORF">FA13DRAFT_897414</name>
</gene>
<evidence type="ECO:0000256" key="5">
    <source>
        <dbReference type="ARBA" id="ARBA00022801"/>
    </source>
</evidence>
<organism evidence="11 12">
    <name type="scientific">Coprinellus micaceus</name>
    <name type="common">Glistening ink-cap mushroom</name>
    <name type="synonym">Coprinus micaceus</name>
    <dbReference type="NCBI Taxonomy" id="71717"/>
    <lineage>
        <taxon>Eukaryota</taxon>
        <taxon>Fungi</taxon>
        <taxon>Dikarya</taxon>
        <taxon>Basidiomycota</taxon>
        <taxon>Agaricomycotina</taxon>
        <taxon>Agaricomycetes</taxon>
        <taxon>Agaricomycetidae</taxon>
        <taxon>Agaricales</taxon>
        <taxon>Agaricineae</taxon>
        <taxon>Psathyrellaceae</taxon>
        <taxon>Coprinellus</taxon>
    </lineage>
</organism>
<sequence length="260" mass="28599">MIPGVLGLRKRLSKELGGGIKFVLPHAPKMKVTGNFGEVMPSWFDCYSFDIEGREEDEEGIADAADWLNDFVDLELETCPYLTPARIVIGGLSQGGAVTCRTIVETERTLGGAFLLSTYVPLRKKVPELKTALSSTIPIFWGHGTLDAQVSFALALRSAKQLSADLGIEFVQLGLVPLQPKDVKDDSPHHSTNHQGIKLRFMYYGTLGHWFCDEELQDLAVWLSAILGAKEEGRKGGVRVKVGRVKMLGEVGTTIKCRIR</sequence>
<feature type="domain" description="Phospholipase/carboxylesterase/thioesterase" evidence="10">
    <location>
        <begin position="20"/>
        <end position="165"/>
    </location>
</feature>
<dbReference type="GO" id="GO:0008474">
    <property type="term" value="F:palmitoyl-(protein) hydrolase activity"/>
    <property type="evidence" value="ECO:0007669"/>
    <property type="project" value="UniProtKB-EC"/>
</dbReference>
<evidence type="ECO:0000256" key="2">
    <source>
        <dbReference type="ARBA" id="ARBA00012423"/>
    </source>
</evidence>